<evidence type="ECO:0000313" key="2">
    <source>
        <dbReference type="EMBL" id="RVU54113.1"/>
    </source>
</evidence>
<feature type="transmembrane region" description="Helical" evidence="1">
    <location>
        <begin position="128"/>
        <end position="145"/>
    </location>
</feature>
<feature type="transmembrane region" description="Helical" evidence="1">
    <location>
        <begin position="335"/>
        <end position="353"/>
    </location>
</feature>
<feature type="transmembrane region" description="Helical" evidence="1">
    <location>
        <begin position="98"/>
        <end position="116"/>
    </location>
</feature>
<feature type="transmembrane region" description="Helical" evidence="1">
    <location>
        <begin position="198"/>
        <end position="217"/>
    </location>
</feature>
<feature type="transmembrane region" description="Helical" evidence="1">
    <location>
        <begin position="305"/>
        <end position="323"/>
    </location>
</feature>
<protein>
    <submittedName>
        <fullName evidence="2">DUF4153 domain-containing protein</fullName>
    </submittedName>
</protein>
<feature type="transmembrane region" description="Helical" evidence="1">
    <location>
        <begin position="360"/>
        <end position="383"/>
    </location>
</feature>
<dbReference type="AlphaFoldDB" id="A0A437S520"/>
<dbReference type="EMBL" id="RLIH01000015">
    <property type="protein sequence ID" value="RVU54113.1"/>
    <property type="molecule type" value="Genomic_DNA"/>
</dbReference>
<keyword evidence="1" id="KW-1133">Transmembrane helix</keyword>
<feature type="transmembrane region" description="Helical" evidence="1">
    <location>
        <begin position="59"/>
        <end position="77"/>
    </location>
</feature>
<proteinExistence type="predicted"/>
<dbReference type="InterPro" id="IPR025291">
    <property type="entry name" value="DUF4153"/>
</dbReference>
<keyword evidence="1" id="KW-0812">Transmembrane</keyword>
<feature type="transmembrane region" description="Helical" evidence="1">
    <location>
        <begin position="21"/>
        <end position="39"/>
    </location>
</feature>
<feature type="transmembrane region" description="Helical" evidence="1">
    <location>
        <begin position="157"/>
        <end position="186"/>
    </location>
</feature>
<dbReference type="Pfam" id="PF13687">
    <property type="entry name" value="DUF4153"/>
    <property type="match status" value="1"/>
</dbReference>
<evidence type="ECO:0000256" key="1">
    <source>
        <dbReference type="SAM" id="Phobius"/>
    </source>
</evidence>
<keyword evidence="1" id="KW-0472">Membrane</keyword>
<evidence type="ECO:0000313" key="3">
    <source>
        <dbReference type="Proteomes" id="UP000288812"/>
    </source>
</evidence>
<feature type="transmembrane region" description="Helical" evidence="1">
    <location>
        <begin position="238"/>
        <end position="258"/>
    </location>
</feature>
<dbReference type="Proteomes" id="UP000288812">
    <property type="component" value="Unassembled WGS sequence"/>
</dbReference>
<organism evidence="2 3">
    <name type="scientific">Anaerosphaera multitolerans</name>
    <dbReference type="NCBI Taxonomy" id="2487351"/>
    <lineage>
        <taxon>Bacteria</taxon>
        <taxon>Bacillati</taxon>
        <taxon>Bacillota</taxon>
        <taxon>Tissierellia</taxon>
        <taxon>Tissierellales</taxon>
        <taxon>Peptoniphilaceae</taxon>
        <taxon>Anaerosphaera</taxon>
    </lineage>
</organism>
<feature type="transmembrane region" description="Helical" evidence="1">
    <location>
        <begin position="270"/>
        <end position="293"/>
    </location>
</feature>
<dbReference type="OrthoDB" id="9809196at2"/>
<keyword evidence="3" id="KW-1185">Reference proteome</keyword>
<dbReference type="RefSeq" id="WP_127725113.1">
    <property type="nucleotide sequence ID" value="NZ_RLIH01000015.1"/>
</dbReference>
<sequence length="616" mass="70875">MKVFYIIKGALNKTKKSFERFPIPMACIILSALFFILDINNKMNVEVANVSLNTSNIKFGYLYLMATFIYIFIKLFNEGFLISTTTTEQLKKIKYLKVIIYILSIPLLYGVYKLLITEDQQLFLYENLYEYFGLLLFFIVSSFYVSKIFYNKDYSVYLIKFLTAIAISTVYSVILFAGLSAIFYASERLLGIAVSETAYIKTGIIVFMPFNLGVFLANLPNAMDSFSNYELTKPTKILIVYILIPIFSVYLLILYLYFGKILIQRQWPQGIITNLVLWFSTLSIIFLFILKVIKDNNLAEYFKKYFPVALLPALFMMFLSMGIRINQYGLTESRYFVIAAGVFSVISILYFIFFKDNSSILIPVILSVIIIVSSLGPISAYSLSRGSQNRRFTKVLVKNNMLKGNKIVPNSNISEEDREQIVSVVNYMINNHRPWELKYIPKDFELNGSNFEETFGFSSSIYSENDFIDYYFEGNSALDISGYSKIMKFSLSSDMIDMPIQSVGNYRISLAGDSIVLDYVDEENVLNIATINSKEVFDKVRVLKKAKGIIEPDNLAVSGISNGIKYKIIFTSLSEQRLTEKDRFYYMEFYLLVDNKFKLSNLKTVETKPQLMKSEL</sequence>
<comment type="caution">
    <text evidence="2">The sequence shown here is derived from an EMBL/GenBank/DDBJ whole genome shotgun (WGS) entry which is preliminary data.</text>
</comment>
<reference evidence="2 3" key="1">
    <citation type="submission" date="2018-11" db="EMBL/GenBank/DDBJ databases">
        <title>Genome sequencing and assembly of Anaerosphaera sp. nov., GS7-6-2.</title>
        <authorList>
            <person name="Rettenmaier R."/>
            <person name="Liebl W."/>
            <person name="Zverlov V."/>
        </authorList>
    </citation>
    <scope>NUCLEOTIDE SEQUENCE [LARGE SCALE GENOMIC DNA]</scope>
    <source>
        <strain evidence="2 3">GS7-6-2</strain>
    </source>
</reference>
<accession>A0A437S520</accession>
<name>A0A437S520_9FIRM</name>
<gene>
    <name evidence="2" type="ORF">EF514_09010</name>
</gene>